<dbReference type="PANTHER" id="PTHR31111:SF131">
    <property type="entry name" value="F-BOX PROTEIN"/>
    <property type="match status" value="1"/>
</dbReference>
<dbReference type="Gene3D" id="2.120.10.80">
    <property type="entry name" value="Kelch-type beta propeller"/>
    <property type="match status" value="1"/>
</dbReference>
<dbReference type="Gramene" id="OIT33469">
    <property type="protein sequence ID" value="OIT33469"/>
    <property type="gene ID" value="A4A49_66129"/>
</dbReference>
<feature type="domain" description="F-box associated beta-propeller type 3" evidence="1">
    <location>
        <begin position="56"/>
        <end position="304"/>
    </location>
</feature>
<dbReference type="SUPFAM" id="SSF50965">
    <property type="entry name" value="Galactose oxidase, central domain"/>
    <property type="match status" value="1"/>
</dbReference>
<reference evidence="2" key="1">
    <citation type="submission" date="2016-11" db="EMBL/GenBank/DDBJ databases">
        <title>The genome of Nicotiana attenuata.</title>
        <authorList>
            <person name="Xu S."/>
            <person name="Brockmoeller T."/>
            <person name="Gaquerel E."/>
            <person name="Navarro A."/>
            <person name="Kuhl H."/>
            <person name="Gase K."/>
            <person name="Ling Z."/>
            <person name="Zhou W."/>
            <person name="Kreitzer C."/>
            <person name="Stanke M."/>
            <person name="Tang H."/>
            <person name="Lyons E."/>
            <person name="Pandey P."/>
            <person name="Pandey S.P."/>
            <person name="Timmermann B."/>
            <person name="Baldwin I.T."/>
        </authorList>
    </citation>
    <scope>NUCLEOTIDE SEQUENCE [LARGE SCALE GENOMIC DNA]</scope>
    <source>
        <strain evidence="2">UT</strain>
    </source>
</reference>
<keyword evidence="3" id="KW-1185">Reference proteome</keyword>
<feature type="non-terminal residue" evidence="2">
    <location>
        <position position="1"/>
    </location>
</feature>
<dbReference type="InterPro" id="IPR015915">
    <property type="entry name" value="Kelch-typ_b-propeller"/>
</dbReference>
<organism evidence="2 3">
    <name type="scientific">Nicotiana attenuata</name>
    <name type="common">Coyote tobacco</name>
    <dbReference type="NCBI Taxonomy" id="49451"/>
    <lineage>
        <taxon>Eukaryota</taxon>
        <taxon>Viridiplantae</taxon>
        <taxon>Streptophyta</taxon>
        <taxon>Embryophyta</taxon>
        <taxon>Tracheophyta</taxon>
        <taxon>Spermatophyta</taxon>
        <taxon>Magnoliopsida</taxon>
        <taxon>eudicotyledons</taxon>
        <taxon>Gunneridae</taxon>
        <taxon>Pentapetalae</taxon>
        <taxon>asterids</taxon>
        <taxon>lamiids</taxon>
        <taxon>Solanales</taxon>
        <taxon>Solanaceae</taxon>
        <taxon>Nicotianoideae</taxon>
        <taxon>Nicotianeae</taxon>
        <taxon>Nicotiana</taxon>
    </lineage>
</organism>
<dbReference type="Proteomes" id="UP000187609">
    <property type="component" value="Unassembled WGS sequence"/>
</dbReference>
<dbReference type="InterPro" id="IPR013187">
    <property type="entry name" value="F-box-assoc_dom_typ3"/>
</dbReference>
<dbReference type="AlphaFoldDB" id="A0A314KXF0"/>
<gene>
    <name evidence="2" type="ORF">A4A49_66129</name>
</gene>
<dbReference type="NCBIfam" id="TIGR01640">
    <property type="entry name" value="F_box_assoc_1"/>
    <property type="match status" value="1"/>
</dbReference>
<feature type="non-terminal residue" evidence="2">
    <location>
        <position position="314"/>
    </location>
</feature>
<evidence type="ECO:0000313" key="2">
    <source>
        <dbReference type="EMBL" id="OIT33469.1"/>
    </source>
</evidence>
<accession>A0A314KXF0</accession>
<dbReference type="InterPro" id="IPR011043">
    <property type="entry name" value="Gal_Oxase/kelch_b-propeller"/>
</dbReference>
<name>A0A314KXF0_NICAT</name>
<sequence>NSLVSNLSFVGIHQNRSIYRPNKAKFIARSRKNNFYTIDLDVEHREAYVLRIQELHAISYLGIGYIEGLFCLWNALEQPPIIYNPTTRKARSLPVDDEIGHYHYSLGFEPDNKKYKILRYNIAYIPKRYWVITIGTSESWREIKSVPYSLSLPAHGGVCIDGAIYFLGGYKNKVRLVAFNVRTENFKIISLWKDLQYMPGDRSFHLIGLEDKLAAIDYSIMIMEEMDLWILERSDSSEEWGKHTIAFPHTLSSTTSYVGIRFCRSTTDGEIVLINSNLKQNWIFFYDLKKKSWRDIEIKEITGEKVEIMGIYSY</sequence>
<dbReference type="SMR" id="A0A314KXF0"/>
<evidence type="ECO:0000259" key="1">
    <source>
        <dbReference type="Pfam" id="PF08268"/>
    </source>
</evidence>
<evidence type="ECO:0000313" key="3">
    <source>
        <dbReference type="Proteomes" id="UP000187609"/>
    </source>
</evidence>
<dbReference type="PANTHER" id="PTHR31111">
    <property type="entry name" value="BNAA05G37150D PROTEIN-RELATED"/>
    <property type="match status" value="1"/>
</dbReference>
<comment type="caution">
    <text evidence="2">The sequence shown here is derived from an EMBL/GenBank/DDBJ whole genome shotgun (WGS) entry which is preliminary data.</text>
</comment>
<dbReference type="EMBL" id="MJEQ01000878">
    <property type="protein sequence ID" value="OIT33469.1"/>
    <property type="molecule type" value="Genomic_DNA"/>
</dbReference>
<protein>
    <submittedName>
        <fullName evidence="2">F-box protein</fullName>
    </submittedName>
</protein>
<proteinExistence type="predicted"/>
<dbReference type="Pfam" id="PF08268">
    <property type="entry name" value="FBA_3"/>
    <property type="match status" value="1"/>
</dbReference>
<dbReference type="InterPro" id="IPR017451">
    <property type="entry name" value="F-box-assoc_interact_dom"/>
</dbReference>